<organism evidence="2 3">
    <name type="scientific">Bombyx mori</name>
    <name type="common">Silk moth</name>
    <dbReference type="NCBI Taxonomy" id="7091"/>
    <lineage>
        <taxon>Eukaryota</taxon>
        <taxon>Metazoa</taxon>
        <taxon>Ecdysozoa</taxon>
        <taxon>Arthropoda</taxon>
        <taxon>Hexapoda</taxon>
        <taxon>Insecta</taxon>
        <taxon>Pterygota</taxon>
        <taxon>Neoptera</taxon>
        <taxon>Endopterygota</taxon>
        <taxon>Lepidoptera</taxon>
        <taxon>Glossata</taxon>
        <taxon>Ditrysia</taxon>
        <taxon>Bombycoidea</taxon>
        <taxon>Bombycidae</taxon>
        <taxon>Bombycinae</taxon>
        <taxon>Bombyx</taxon>
    </lineage>
</organism>
<evidence type="ECO:0000256" key="1">
    <source>
        <dbReference type="SAM" id="MobiDB-lite"/>
    </source>
</evidence>
<feature type="compositionally biased region" description="Gly residues" evidence="1">
    <location>
        <begin position="454"/>
        <end position="465"/>
    </location>
</feature>
<dbReference type="Proteomes" id="UP000005204">
    <property type="component" value="Unassembled WGS sequence"/>
</dbReference>
<feature type="region of interest" description="Disordered" evidence="1">
    <location>
        <begin position="584"/>
        <end position="616"/>
    </location>
</feature>
<keyword evidence="3" id="KW-1185">Reference proteome</keyword>
<reference evidence="3" key="1">
    <citation type="journal article" date="2008" name="Insect Biochem. Mol. Biol.">
        <title>The genome of a lepidopteran model insect, the silkworm Bombyx mori.</title>
        <authorList>
            <consortium name="International Silkworm Genome Consortium"/>
        </authorList>
    </citation>
    <scope>NUCLEOTIDE SEQUENCE [LARGE SCALE GENOMIC DNA]</scope>
    <source>
        <strain evidence="3">p50T</strain>
    </source>
</reference>
<feature type="region of interest" description="Disordered" evidence="1">
    <location>
        <begin position="719"/>
        <end position="771"/>
    </location>
</feature>
<name>A0A8R2M0R1_BOMMO</name>
<accession>A0A8R2M0R1</accession>
<sequence>MSLSVVTYCFIDDLNSECVYQIYRTVLLLLIEDRMGTKFTTNYHETKCSTPADVYFLTEKDLDNCVTERILRNRYYDPLISSDSDEEERENIDWDKIFEKKKDNEKQGRVYVPALHSLPPYPKISALTSQQHYQCLKVLCQENPHIMPSFFIHRPTKLDLKVFEQVKETYANEQKEYIDWVKGLWATNHCIRALRPKPSVEMVYEAEFKVTANMMQSFPKTYHLVGQIPLEIANGNCEIIHLKDLQTVNISELPEIRYPDDIKSKFSIFKPYNVPEPCYKHPCRFVLPGEKSMTTLPLAEIHRELAQYAGEHGAQFVAAEGALRSLVRTDRRWALPLTVCSTIGVDGDESNVIVLGNEFSLNREPACVRTYKAFKHLLENALKQPSTGALSSREQDAQGSLETSFEDESEDGSTADSEDEQRLVIDTGDMDTDKERDENELASPKRSRRSEGADSGGGGGGGGGDQPQPANDELGVYSCTCDESSSARPPPCSFRKWQINNKTHKEVHNIVVHCEHRVRHGSQEVVLEPIPEYQIDVGASLQAAPTRAALLLALLLRRDAAALLNVRVEGPTGDVVCAEQLSTEQLSTQQPSSQQPSSQQPSSQQPSSQQPTCPRRDVGNTLGCVLSQLTGLLPGHYVLKHEPEHGRNALLLAAGAGGGGGGALGRGARLELQFDCAQLAEQDEAGVARTPPTLAPILLPYHKYRKILPCAFTPFQNQVAREPRKPVARQKTPPQAIQLHGASEEGAATRKWPKKKRNRSQRKKKTPKTDY</sequence>
<proteinExistence type="predicted"/>
<reference evidence="2" key="2">
    <citation type="submission" date="2022-06" db="UniProtKB">
        <authorList>
            <consortium name="EnsemblMetazoa"/>
        </authorList>
    </citation>
    <scope>IDENTIFICATION</scope>
    <source>
        <strain evidence="2">p50T (Dazao)</strain>
    </source>
</reference>
<evidence type="ECO:0000313" key="2">
    <source>
        <dbReference type="EnsemblMetazoa" id="XP_037870807.1"/>
    </source>
</evidence>
<dbReference type="AlphaFoldDB" id="A0A8R2M0R1"/>
<feature type="compositionally biased region" description="Low complexity" evidence="1">
    <location>
        <begin position="584"/>
        <end position="611"/>
    </location>
</feature>
<dbReference type="EnsemblMetazoa" id="XM_038014879.1">
    <property type="protein sequence ID" value="XP_037870807.1"/>
    <property type="gene ID" value="LOC101741349"/>
</dbReference>
<feature type="region of interest" description="Disordered" evidence="1">
    <location>
        <begin position="384"/>
        <end position="475"/>
    </location>
</feature>
<evidence type="ECO:0008006" key="4">
    <source>
        <dbReference type="Google" id="ProtNLM"/>
    </source>
</evidence>
<protein>
    <recommendedName>
        <fullName evidence="4">Little elongation complex subunit 2 C-terminal domain-containing protein</fullName>
    </recommendedName>
</protein>
<feature type="compositionally biased region" description="Polar residues" evidence="1">
    <location>
        <begin position="384"/>
        <end position="403"/>
    </location>
</feature>
<evidence type="ECO:0000313" key="3">
    <source>
        <dbReference type="Proteomes" id="UP000005204"/>
    </source>
</evidence>
<feature type="compositionally biased region" description="Acidic residues" evidence="1">
    <location>
        <begin position="404"/>
        <end position="419"/>
    </location>
</feature>
<feature type="compositionally biased region" description="Basic residues" evidence="1">
    <location>
        <begin position="751"/>
        <end position="771"/>
    </location>
</feature>